<dbReference type="STRING" id="2512241.A0A553I0D5"/>
<feature type="region of interest" description="Disordered" evidence="4">
    <location>
        <begin position="446"/>
        <end position="489"/>
    </location>
</feature>
<dbReference type="Gene3D" id="1.25.40.20">
    <property type="entry name" value="Ankyrin repeat-containing domain"/>
    <property type="match status" value="2"/>
</dbReference>
<feature type="compositionally biased region" description="Basic and acidic residues" evidence="4">
    <location>
        <begin position="456"/>
        <end position="467"/>
    </location>
</feature>
<dbReference type="InterPro" id="IPR036770">
    <property type="entry name" value="Ankyrin_rpt-contain_sf"/>
</dbReference>
<accession>A0A553I0D5</accession>
<dbReference type="SMART" id="SM00248">
    <property type="entry name" value="ANK"/>
    <property type="match status" value="4"/>
</dbReference>
<evidence type="ECO:0000256" key="5">
    <source>
        <dbReference type="SAM" id="Phobius"/>
    </source>
</evidence>
<dbReference type="InterPro" id="IPR002110">
    <property type="entry name" value="Ankyrin_rpt"/>
</dbReference>
<dbReference type="Gene3D" id="1.20.58.340">
    <property type="entry name" value="Magnesium transport protein CorA, transmembrane region"/>
    <property type="match status" value="1"/>
</dbReference>
<evidence type="ECO:0000256" key="4">
    <source>
        <dbReference type="SAM" id="MobiDB-lite"/>
    </source>
</evidence>
<keyword evidence="7" id="KW-1185">Reference proteome</keyword>
<name>A0A553I0D5_9PEZI</name>
<keyword evidence="1" id="KW-0677">Repeat</keyword>
<feature type="compositionally biased region" description="Polar residues" evidence="4">
    <location>
        <begin position="1"/>
        <end position="16"/>
    </location>
</feature>
<feature type="transmembrane region" description="Helical" evidence="5">
    <location>
        <begin position="859"/>
        <end position="881"/>
    </location>
</feature>
<feature type="region of interest" description="Disordered" evidence="4">
    <location>
        <begin position="1"/>
        <end position="26"/>
    </location>
</feature>
<dbReference type="OrthoDB" id="341259at2759"/>
<dbReference type="Pfam" id="PF12796">
    <property type="entry name" value="Ank_2"/>
    <property type="match status" value="1"/>
</dbReference>
<evidence type="ECO:0000256" key="2">
    <source>
        <dbReference type="ARBA" id="ARBA00023043"/>
    </source>
</evidence>
<keyword evidence="5" id="KW-1133">Transmembrane helix</keyword>
<dbReference type="AlphaFoldDB" id="A0A553I0D5"/>
<dbReference type="PROSITE" id="PS50088">
    <property type="entry name" value="ANK_REPEAT"/>
    <property type="match status" value="2"/>
</dbReference>
<dbReference type="Pfam" id="PF13857">
    <property type="entry name" value="Ank_5"/>
    <property type="match status" value="1"/>
</dbReference>
<dbReference type="Pfam" id="PF01544">
    <property type="entry name" value="CorA"/>
    <property type="match status" value="1"/>
</dbReference>
<evidence type="ECO:0000256" key="1">
    <source>
        <dbReference type="ARBA" id="ARBA00022737"/>
    </source>
</evidence>
<organism evidence="6 7">
    <name type="scientific">Xylaria flabelliformis</name>
    <dbReference type="NCBI Taxonomy" id="2512241"/>
    <lineage>
        <taxon>Eukaryota</taxon>
        <taxon>Fungi</taxon>
        <taxon>Dikarya</taxon>
        <taxon>Ascomycota</taxon>
        <taxon>Pezizomycotina</taxon>
        <taxon>Sordariomycetes</taxon>
        <taxon>Xylariomycetidae</taxon>
        <taxon>Xylariales</taxon>
        <taxon>Xylariaceae</taxon>
        <taxon>Xylaria</taxon>
    </lineage>
</organism>
<dbReference type="PANTHER" id="PTHR24171">
    <property type="entry name" value="ANKYRIN REPEAT DOMAIN-CONTAINING PROTEIN 39-RELATED"/>
    <property type="match status" value="1"/>
</dbReference>
<dbReference type="InterPro" id="IPR002523">
    <property type="entry name" value="MgTranspt_CorA/ZnTranspt_ZntB"/>
</dbReference>
<keyword evidence="5" id="KW-0472">Membrane</keyword>
<dbReference type="EMBL" id="VFLP01000027">
    <property type="protein sequence ID" value="TRX93664.1"/>
    <property type="molecule type" value="Genomic_DNA"/>
</dbReference>
<dbReference type="GO" id="GO:0046873">
    <property type="term" value="F:metal ion transmembrane transporter activity"/>
    <property type="evidence" value="ECO:0007669"/>
    <property type="project" value="InterPro"/>
</dbReference>
<feature type="repeat" description="ANK" evidence="3">
    <location>
        <begin position="151"/>
        <end position="183"/>
    </location>
</feature>
<evidence type="ECO:0000313" key="7">
    <source>
        <dbReference type="Proteomes" id="UP000319160"/>
    </source>
</evidence>
<evidence type="ECO:0000256" key="3">
    <source>
        <dbReference type="PROSITE-ProRule" id="PRU00023"/>
    </source>
</evidence>
<reference evidence="7" key="1">
    <citation type="submission" date="2019-06" db="EMBL/GenBank/DDBJ databases">
        <title>Draft genome sequence of the griseofulvin-producing fungus Xylaria cubensis strain G536.</title>
        <authorList>
            <person name="Mead M.E."/>
            <person name="Raja H.A."/>
            <person name="Steenwyk J.L."/>
            <person name="Knowles S.L."/>
            <person name="Oberlies N.H."/>
            <person name="Rokas A."/>
        </authorList>
    </citation>
    <scope>NUCLEOTIDE SEQUENCE [LARGE SCALE GENOMIC DNA]</scope>
    <source>
        <strain evidence="7">G536</strain>
    </source>
</reference>
<comment type="caution">
    <text evidence="6">The sequence shown here is derived from an EMBL/GenBank/DDBJ whole genome shotgun (WGS) entry which is preliminary data.</text>
</comment>
<protein>
    <submittedName>
        <fullName evidence="6">Uncharacterized protein</fullName>
    </submittedName>
</protein>
<dbReference type="PROSITE" id="PS50297">
    <property type="entry name" value="ANK_REP_REGION"/>
    <property type="match status" value="2"/>
</dbReference>
<dbReference type="SUPFAM" id="SSF48403">
    <property type="entry name" value="Ankyrin repeat"/>
    <property type="match status" value="1"/>
</dbReference>
<sequence>MANNSKLTTGNLSNTEKPPETEAWSDGKTIEKKWTIDLNNAVRNNSAEEVKQLLKNRDAKIAARGQKRDPDNQFGAQGLVDALCLAIEMENSSLAIQLIRANGAKLSSTRSTDASCSTPLHMAVKWENLMIVKELIQHPECVWYINNADKYGRAALHEAAARGSCDIVEILLAIGADVDVRDADDMTPLHLMVWYRTSKKDIHKNGNQNSSTRILRGLLIFGADVNTKDSNGSTPLHDSCFNSDLDITTALLEYGADTDAKNADGKTPRDVVDKDNKELYHKVDGLSHKVDQLGIEERKKVANVPTKKPICPDVNRQVCDNASVYVRHYSGNSGNSWAVSTSVRKLIYDGCYQGKTGLQHFYEQFRDVMLNPPIEGEKQDIWRWIHLSANNVSIMWSHSEHQYCSDVTNLTDRYYIDDLGKGYDSDEKSQVWSFWERTIDTKKAGAENKRIPHAQDSWKEDRLRNSTDDSEGDSSAGSKRASNEKDRKTFPRKRKLSLVLPFIDIETRSYLDRGKGGEAHGKMKKMMDLFTRYSPYKGKEGLQAPRTLDASYYDMLELKRIRERDEDQVVLKWFKSQKTADDLNNDEFYKLLSQYRIALDDEGGTTCGSEKSRNGKDDVEIVDSHEDTPTTAIKGKSTPHKYDAEGHATGDTAKLLMVHQLWLWKLDDNRCHTGAGNTLIDTIRQGGIESMKSPDDLIERILYECATFLDELQRAGLKAHVLDIFDNEIANKSDLEVIRFKQFKQYMEERNRRKSPDIAAEIKLLYEVKDIRDELHLLKRIFEAQSRVLSEFTRLFWPGDQTRRDSFLDDCAVQGLIDRTNLLDDDARRTLDSLNYLVTTKQAQTSLDEAETARYLNKYILLFTIVTIIFTPLSFMTSLFAVPVKQFPHDQNSTLSYDSTWFAGMMLAGELTTLTVIAPLRNLDNYSKPFNRHLMRKRRQWTFDDWV</sequence>
<gene>
    <name evidence="6" type="ORF">FHL15_005340</name>
</gene>
<dbReference type="GO" id="GO:0016020">
    <property type="term" value="C:membrane"/>
    <property type="evidence" value="ECO:0007669"/>
    <property type="project" value="InterPro"/>
</dbReference>
<dbReference type="Proteomes" id="UP000319160">
    <property type="component" value="Unassembled WGS sequence"/>
</dbReference>
<evidence type="ECO:0000313" key="6">
    <source>
        <dbReference type="EMBL" id="TRX93664.1"/>
    </source>
</evidence>
<keyword evidence="5" id="KW-0812">Transmembrane</keyword>
<proteinExistence type="predicted"/>
<feature type="repeat" description="ANK" evidence="3">
    <location>
        <begin position="231"/>
        <end position="263"/>
    </location>
</feature>
<keyword evidence="2 3" id="KW-0040">ANK repeat</keyword>